<reference evidence="1" key="1">
    <citation type="journal article" date="2021" name="Open Biol.">
        <title>Shared evolutionary footprints suggest mitochondrial oxidative damage underlies multiple complex I losses in fungi.</title>
        <authorList>
            <person name="Schikora-Tamarit M.A."/>
            <person name="Marcet-Houben M."/>
            <person name="Nosek J."/>
            <person name="Gabaldon T."/>
        </authorList>
    </citation>
    <scope>NUCLEOTIDE SEQUENCE</scope>
    <source>
        <strain evidence="1">CBS2887</strain>
    </source>
</reference>
<proteinExistence type="predicted"/>
<name>A0A9P8Q917_WICPI</name>
<organism evidence="1 2">
    <name type="scientific">Wickerhamomyces pijperi</name>
    <name type="common">Yeast</name>
    <name type="synonym">Pichia pijperi</name>
    <dbReference type="NCBI Taxonomy" id="599730"/>
    <lineage>
        <taxon>Eukaryota</taxon>
        <taxon>Fungi</taxon>
        <taxon>Dikarya</taxon>
        <taxon>Ascomycota</taxon>
        <taxon>Saccharomycotina</taxon>
        <taxon>Saccharomycetes</taxon>
        <taxon>Phaffomycetales</taxon>
        <taxon>Wickerhamomycetaceae</taxon>
        <taxon>Wickerhamomyces</taxon>
    </lineage>
</organism>
<evidence type="ECO:0000313" key="1">
    <source>
        <dbReference type="EMBL" id="KAH3686612.1"/>
    </source>
</evidence>
<comment type="caution">
    <text evidence="1">The sequence shown here is derived from an EMBL/GenBank/DDBJ whole genome shotgun (WGS) entry which is preliminary data.</text>
</comment>
<keyword evidence="2" id="KW-1185">Reference proteome</keyword>
<dbReference type="EMBL" id="JAEUBG010001292">
    <property type="protein sequence ID" value="KAH3686612.1"/>
    <property type="molecule type" value="Genomic_DNA"/>
</dbReference>
<sequence>MYKICGPIINLTQLNIEFGLNKVSDLFLQLVDLLVGQVTVHALVVDSVTLGVSTGLWMCELVDQFDTFNQITSNASDNFHNFVHVHFLLDAWNPEGNVPNGTRILRVWLESGDLALLELFSKSLI</sequence>
<gene>
    <name evidence="1" type="ORF">WICPIJ_002411</name>
</gene>
<accession>A0A9P8Q917</accession>
<evidence type="ECO:0000313" key="2">
    <source>
        <dbReference type="Proteomes" id="UP000774326"/>
    </source>
</evidence>
<reference evidence="1" key="2">
    <citation type="submission" date="2021-01" db="EMBL/GenBank/DDBJ databases">
        <authorList>
            <person name="Schikora-Tamarit M.A."/>
        </authorList>
    </citation>
    <scope>NUCLEOTIDE SEQUENCE</scope>
    <source>
        <strain evidence="1">CBS2887</strain>
    </source>
</reference>
<dbReference type="Proteomes" id="UP000774326">
    <property type="component" value="Unassembled WGS sequence"/>
</dbReference>
<protein>
    <submittedName>
        <fullName evidence="1">Uncharacterized protein</fullName>
    </submittedName>
</protein>
<dbReference type="AlphaFoldDB" id="A0A9P8Q917"/>